<reference evidence="6" key="1">
    <citation type="submission" date="2022-07" db="EMBL/GenBank/DDBJ databases">
        <title>Genome Sequence of Agrocybe chaxingu.</title>
        <authorList>
            <person name="Buettner E."/>
        </authorList>
    </citation>
    <scope>NUCLEOTIDE SEQUENCE</scope>
    <source>
        <strain evidence="6">MP-N11</strain>
    </source>
</reference>
<dbReference type="EMBL" id="JANKHO010002168">
    <property type="protein sequence ID" value="KAJ3494163.1"/>
    <property type="molecule type" value="Genomic_DNA"/>
</dbReference>
<dbReference type="Gene3D" id="3.30.70.330">
    <property type="match status" value="2"/>
</dbReference>
<feature type="compositionally biased region" description="Low complexity" evidence="4">
    <location>
        <begin position="760"/>
        <end position="777"/>
    </location>
</feature>
<dbReference type="Proteomes" id="UP001148786">
    <property type="component" value="Unassembled WGS sequence"/>
</dbReference>
<feature type="domain" description="RRM" evidence="5">
    <location>
        <begin position="177"/>
        <end position="259"/>
    </location>
</feature>
<dbReference type="InterPro" id="IPR000504">
    <property type="entry name" value="RRM_dom"/>
</dbReference>
<protein>
    <recommendedName>
        <fullName evidence="5">RRM domain-containing protein</fullName>
    </recommendedName>
</protein>
<feature type="compositionally biased region" description="Polar residues" evidence="4">
    <location>
        <begin position="729"/>
        <end position="751"/>
    </location>
</feature>
<comment type="caution">
    <text evidence="6">The sequence shown here is derived from an EMBL/GenBank/DDBJ whole genome shotgun (WGS) entry which is preliminary data.</text>
</comment>
<feature type="region of interest" description="Disordered" evidence="4">
    <location>
        <begin position="25"/>
        <end position="53"/>
    </location>
</feature>
<keyword evidence="2 3" id="KW-0694">RNA-binding</keyword>
<keyword evidence="1" id="KW-0677">Repeat</keyword>
<dbReference type="OrthoDB" id="271725at2759"/>
<dbReference type="InterPro" id="IPR012677">
    <property type="entry name" value="Nucleotide-bd_a/b_plait_sf"/>
</dbReference>
<evidence type="ECO:0000256" key="3">
    <source>
        <dbReference type="PROSITE-ProRule" id="PRU00176"/>
    </source>
</evidence>
<evidence type="ECO:0000256" key="4">
    <source>
        <dbReference type="SAM" id="MobiDB-lite"/>
    </source>
</evidence>
<organism evidence="6 7">
    <name type="scientific">Agrocybe chaxingu</name>
    <dbReference type="NCBI Taxonomy" id="84603"/>
    <lineage>
        <taxon>Eukaryota</taxon>
        <taxon>Fungi</taxon>
        <taxon>Dikarya</taxon>
        <taxon>Basidiomycota</taxon>
        <taxon>Agaricomycotina</taxon>
        <taxon>Agaricomycetes</taxon>
        <taxon>Agaricomycetidae</taxon>
        <taxon>Agaricales</taxon>
        <taxon>Agaricineae</taxon>
        <taxon>Strophariaceae</taxon>
        <taxon>Agrocybe</taxon>
    </lineage>
</organism>
<feature type="domain" description="RRM" evidence="5">
    <location>
        <begin position="48"/>
        <end position="122"/>
    </location>
</feature>
<feature type="region of interest" description="Disordered" evidence="4">
    <location>
        <begin position="137"/>
        <end position="156"/>
    </location>
</feature>
<dbReference type="SMART" id="SM00360">
    <property type="entry name" value="RRM"/>
    <property type="match status" value="2"/>
</dbReference>
<evidence type="ECO:0000256" key="1">
    <source>
        <dbReference type="ARBA" id="ARBA00022737"/>
    </source>
</evidence>
<dbReference type="InterPro" id="IPR035979">
    <property type="entry name" value="RBD_domain_sf"/>
</dbReference>
<feature type="compositionally biased region" description="Polar residues" evidence="4">
    <location>
        <begin position="676"/>
        <end position="692"/>
    </location>
</feature>
<name>A0A9W8JTH1_9AGAR</name>
<feature type="compositionally biased region" description="Polar residues" evidence="4">
    <location>
        <begin position="621"/>
        <end position="668"/>
    </location>
</feature>
<dbReference type="PROSITE" id="PS50102">
    <property type="entry name" value="RRM"/>
    <property type="match status" value="2"/>
</dbReference>
<feature type="compositionally biased region" description="Polar residues" evidence="4">
    <location>
        <begin position="600"/>
        <end position="611"/>
    </location>
</feature>
<keyword evidence="7" id="KW-1185">Reference proteome</keyword>
<feature type="region of interest" description="Disordered" evidence="4">
    <location>
        <begin position="400"/>
        <end position="426"/>
    </location>
</feature>
<feature type="compositionally biased region" description="Low complexity" evidence="4">
    <location>
        <begin position="141"/>
        <end position="153"/>
    </location>
</feature>
<feature type="region of interest" description="Disordered" evidence="4">
    <location>
        <begin position="560"/>
        <end position="833"/>
    </location>
</feature>
<dbReference type="PANTHER" id="PTHR24012">
    <property type="entry name" value="RNA BINDING PROTEIN"/>
    <property type="match status" value="1"/>
</dbReference>
<evidence type="ECO:0000259" key="5">
    <source>
        <dbReference type="PROSITE" id="PS50102"/>
    </source>
</evidence>
<dbReference type="SUPFAM" id="SSF54928">
    <property type="entry name" value="RNA-binding domain, RBD"/>
    <property type="match status" value="1"/>
</dbReference>
<evidence type="ECO:0000313" key="6">
    <source>
        <dbReference type="EMBL" id="KAJ3494163.1"/>
    </source>
</evidence>
<dbReference type="AlphaFoldDB" id="A0A9W8JTH1"/>
<evidence type="ECO:0000313" key="7">
    <source>
        <dbReference type="Proteomes" id="UP001148786"/>
    </source>
</evidence>
<feature type="compositionally biased region" description="Polar residues" evidence="4">
    <location>
        <begin position="27"/>
        <end position="36"/>
    </location>
</feature>
<evidence type="ECO:0000256" key="2">
    <source>
        <dbReference type="ARBA" id="ARBA00022884"/>
    </source>
</evidence>
<dbReference type="Pfam" id="PF00076">
    <property type="entry name" value="RRM_1"/>
    <property type="match status" value="2"/>
</dbReference>
<accession>A0A9W8JTH1</accession>
<sequence length="833" mass="89516">MQHRRSTWLGWRSLLAAEAWEAEVSDRQTPASSESALCSGGPGQQKTPNVYINGLPPHFPEDELFELASKFGMVRSVRTFTRHVRDSESGYGFVLFDRIEDAERCINELRKDRDLHPTFSKQVHKIPGTVYGQAHATTTGSWESGQASSRSSSAGDILDSNGSFKAKMESLQDPTSTNLYMEGLPLSIDEPTLAALVSPHRIISSRFFQTRLSNPPRIIAFVRLDTRAGAEEIIEKLHGRMVRGWNDTGSRISVRFADTSEQRELRRNERSAQEGDGSPARLTIAQAALLNLRGQDIRPKTNSALHAHGGLPASTTRGGFSTSVSAPDFSSNAHIPSLPPVIGMTPNALEDLGPYSQLPSSASANMDPAMTALLDSLRANGVPYNGSGAGGYSDIRGENDYSRGGFGGRQQVGHGQHYHGHQQLPTSQSLGDLQQYSRPAPAYTRSGYTATEEYIMRAHAETAAFAQAQAQQHHQHQQITAERRRPAPLDLQRRRVGEEVQDDSLAAANISVGVRGYRAQASIGRVGQGLMSPPMSSSSMGSIASMASSPMMNMGTMSTSMSKDDFHSSGADRAVGGAGGRSVTGMLNTRLSREQPGSAPASTTTYHSQQLPRPMPISPLLPSTSNQEMSPNPNDTMAAYQQSAAQMHMRSTTLPQQRTSSIRNQQQGGLAKGHYQHNSLSMPSQPLRTPQHASVAKMAGNGGVDGASQSVIYEGDGQEEQTQREEGGTNSSDANTNAHPTQTKTHYSSAMFSEGDRHASPISPSPSLISPTLTYSSQTPSTLSPATPFFGSFSNTQATGEGFEANVNPKGDQQPQQRKASVGVASGLRTGSV</sequence>
<dbReference type="GO" id="GO:0003723">
    <property type="term" value="F:RNA binding"/>
    <property type="evidence" value="ECO:0007669"/>
    <property type="project" value="UniProtKB-UniRule"/>
</dbReference>
<gene>
    <name evidence="6" type="ORF">NLJ89_g10864</name>
</gene>
<proteinExistence type="predicted"/>
<feature type="region of interest" description="Disordered" evidence="4">
    <location>
        <begin position="467"/>
        <end position="486"/>
    </location>
</feature>